<evidence type="ECO:0000256" key="2">
    <source>
        <dbReference type="ARBA" id="ARBA00004245"/>
    </source>
</evidence>
<accession>A0A182QZ19</accession>
<keyword evidence="6" id="KW-0963">Cytoplasm</keyword>
<keyword evidence="7 13" id="KW-0812">Transmembrane</keyword>
<comment type="subcellular location">
    <subcellularLocation>
        <location evidence="3">Cell membrane</location>
        <location evidence="3">Sarcolemma</location>
        <topology evidence="3">Single-pass membrane protein</topology>
    </subcellularLocation>
    <subcellularLocation>
        <location evidence="2">Cytoplasm</location>
        <location evidence="2">Cytoskeleton</location>
    </subcellularLocation>
</comment>
<dbReference type="InterPro" id="IPR048346">
    <property type="entry name" value="Sarcoglycan_N"/>
</dbReference>
<feature type="region of interest" description="Disordered" evidence="12">
    <location>
        <begin position="405"/>
        <end position="424"/>
    </location>
</feature>
<dbReference type="GO" id="GO:0005856">
    <property type="term" value="C:cytoskeleton"/>
    <property type="evidence" value="ECO:0007669"/>
    <property type="project" value="UniProtKB-SubCell"/>
</dbReference>
<sequence>MEGRVKTVCALLMLLASVALGKETTYITDDVSVSELFSLRIEPRMFNWTYEGLSEQFLYRSSLEGYPDLPSWVRYMYSPEYHSGFLYGTPPLRNADSRVPIEIIALNRLTYETKRLVLILAVHRKQPAKHAIQMKIDNLNWVHMMDPGRIENLKNIFRNDLWPESRSDLHVIFMDSAVKLGARLPLRPQQREGVVVHLGSSAEFSKRMLELQQEVKPLYKISSCTYKRTSVQTTFENSGFKLDWCAFRLVAQEDDITALPHHPNESHKHAGSRKDLPHLQQHFPDKWDAPLKSEVPERNYSDEIAISFAIPGMIFALLLCGLTIILCFQHEKLMQKSSRTEYSPAASSVQMVQYSPDDIKSTIKLKSLRDAPFDDTHSISPTDSYYREGSPHIGNMYMRPKPPPYKLAGNANSPTMKRNGNVEM</sequence>
<comment type="similarity">
    <text evidence="4">Belongs to the sarcoglycan alpha/epsilon family.</text>
</comment>
<evidence type="ECO:0000256" key="6">
    <source>
        <dbReference type="ARBA" id="ARBA00022490"/>
    </source>
</evidence>
<dbReference type="InterPro" id="IPR006644">
    <property type="entry name" value="Cadg"/>
</dbReference>
<dbReference type="InterPro" id="IPR048347">
    <property type="entry name" value="Sarcoglycan_C"/>
</dbReference>
<evidence type="ECO:0000256" key="7">
    <source>
        <dbReference type="ARBA" id="ARBA00022692"/>
    </source>
</evidence>
<evidence type="ECO:0000256" key="11">
    <source>
        <dbReference type="ARBA" id="ARBA00023212"/>
    </source>
</evidence>
<evidence type="ECO:0000256" key="10">
    <source>
        <dbReference type="ARBA" id="ARBA00023180"/>
    </source>
</evidence>
<evidence type="ECO:0000256" key="8">
    <source>
        <dbReference type="ARBA" id="ARBA00022989"/>
    </source>
</evidence>
<dbReference type="AlphaFoldDB" id="A0A182QZ19"/>
<evidence type="ECO:0000256" key="3">
    <source>
        <dbReference type="ARBA" id="ARBA00004513"/>
    </source>
</evidence>
<keyword evidence="17" id="KW-1185">Reference proteome</keyword>
<keyword evidence="10" id="KW-0325">Glycoprotein</keyword>
<dbReference type="EMBL" id="AXCN02000897">
    <property type="status" value="NOT_ANNOTATED_CDS"/>
    <property type="molecule type" value="Genomic_DNA"/>
</dbReference>
<dbReference type="Proteomes" id="UP000075886">
    <property type="component" value="Unassembled WGS sequence"/>
</dbReference>
<name>A0A182QZ19_9DIPT</name>
<reference evidence="17" key="1">
    <citation type="submission" date="2014-01" db="EMBL/GenBank/DDBJ databases">
        <title>The Genome Sequence of Anopheles farauti FAR1 (V2).</title>
        <authorList>
            <consortium name="The Broad Institute Genomics Platform"/>
            <person name="Neafsey D.E."/>
            <person name="Besansky N."/>
            <person name="Howell P."/>
            <person name="Walton C."/>
            <person name="Young S.K."/>
            <person name="Zeng Q."/>
            <person name="Gargeya S."/>
            <person name="Fitzgerald M."/>
            <person name="Haas B."/>
            <person name="Abouelleil A."/>
            <person name="Allen A.W."/>
            <person name="Alvarado L."/>
            <person name="Arachchi H.M."/>
            <person name="Berlin A.M."/>
            <person name="Chapman S.B."/>
            <person name="Gainer-Dewar J."/>
            <person name="Goldberg J."/>
            <person name="Griggs A."/>
            <person name="Gujja S."/>
            <person name="Hansen M."/>
            <person name="Howarth C."/>
            <person name="Imamovic A."/>
            <person name="Ireland A."/>
            <person name="Larimer J."/>
            <person name="McCowan C."/>
            <person name="Murphy C."/>
            <person name="Pearson M."/>
            <person name="Poon T.W."/>
            <person name="Priest M."/>
            <person name="Roberts A."/>
            <person name="Saif S."/>
            <person name="Shea T."/>
            <person name="Sisk P."/>
            <person name="Sykes S."/>
            <person name="Wortman J."/>
            <person name="Nusbaum C."/>
            <person name="Birren B."/>
        </authorList>
    </citation>
    <scope>NUCLEOTIDE SEQUENCE [LARGE SCALE GENOMIC DNA]</scope>
    <source>
        <strain evidence="17">FAR1</strain>
    </source>
</reference>
<evidence type="ECO:0000256" key="9">
    <source>
        <dbReference type="ARBA" id="ARBA00023136"/>
    </source>
</evidence>
<dbReference type="GO" id="GO:0042383">
    <property type="term" value="C:sarcolemma"/>
    <property type="evidence" value="ECO:0007669"/>
    <property type="project" value="UniProtKB-SubCell"/>
</dbReference>
<dbReference type="Pfam" id="PF20989">
    <property type="entry name" value="Sarcoglycan_2_C"/>
    <property type="match status" value="1"/>
</dbReference>
<dbReference type="PANTHER" id="PTHR10132:SF14">
    <property type="entry name" value="SARCOGLYCAN ALPHA, ISOFORM C"/>
    <property type="match status" value="1"/>
</dbReference>
<evidence type="ECO:0000313" key="16">
    <source>
        <dbReference type="EnsemblMetazoa" id="AFAF019739-PA"/>
    </source>
</evidence>
<dbReference type="GO" id="GO:0016012">
    <property type="term" value="C:sarcoglycan complex"/>
    <property type="evidence" value="ECO:0007669"/>
    <property type="project" value="InterPro"/>
</dbReference>
<keyword evidence="8 13" id="KW-1133">Transmembrane helix</keyword>
<dbReference type="STRING" id="69004.A0A182QZ19"/>
<dbReference type="InterPro" id="IPR008908">
    <property type="entry name" value="Sarcoglycan_alpha/epsilon"/>
</dbReference>
<evidence type="ECO:0000256" key="1">
    <source>
        <dbReference type="ARBA" id="ARBA00002860"/>
    </source>
</evidence>
<keyword evidence="5" id="KW-1003">Cell membrane</keyword>
<evidence type="ECO:0000256" key="14">
    <source>
        <dbReference type="SAM" id="SignalP"/>
    </source>
</evidence>
<comment type="function">
    <text evidence="1">Component of the sarcoglycan complex, a subcomplex of the dystrophin-glycoprotein complex which forms a link between the F-actin cytoskeleton and the extracellular matrix.</text>
</comment>
<reference evidence="16" key="2">
    <citation type="submission" date="2020-05" db="UniProtKB">
        <authorList>
            <consortium name="EnsemblMetazoa"/>
        </authorList>
    </citation>
    <scope>IDENTIFICATION</scope>
    <source>
        <strain evidence="16">FAR1</strain>
    </source>
</reference>
<evidence type="ECO:0000313" key="17">
    <source>
        <dbReference type="Proteomes" id="UP000075886"/>
    </source>
</evidence>
<dbReference type="Pfam" id="PF05510">
    <property type="entry name" value="Sarcoglycan_2"/>
    <property type="match status" value="1"/>
</dbReference>
<feature type="domain" description="Dystroglycan-type cadherin-like" evidence="15">
    <location>
        <begin position="22"/>
        <end position="129"/>
    </location>
</feature>
<evidence type="ECO:0000256" key="5">
    <source>
        <dbReference type="ARBA" id="ARBA00022475"/>
    </source>
</evidence>
<keyword evidence="14" id="KW-0732">Signal</keyword>
<feature type="signal peptide" evidence="14">
    <location>
        <begin position="1"/>
        <end position="21"/>
    </location>
</feature>
<evidence type="ECO:0000256" key="13">
    <source>
        <dbReference type="SAM" id="Phobius"/>
    </source>
</evidence>
<evidence type="ECO:0000256" key="12">
    <source>
        <dbReference type="SAM" id="MobiDB-lite"/>
    </source>
</evidence>
<keyword evidence="11" id="KW-0206">Cytoskeleton</keyword>
<proteinExistence type="inferred from homology"/>
<dbReference type="SMART" id="SM00736">
    <property type="entry name" value="CADG"/>
    <property type="match status" value="1"/>
</dbReference>
<protein>
    <recommendedName>
        <fullName evidence="15">Dystroglycan-type cadherin-like domain-containing protein</fullName>
    </recommendedName>
</protein>
<evidence type="ECO:0000256" key="4">
    <source>
        <dbReference type="ARBA" id="ARBA00007721"/>
    </source>
</evidence>
<feature type="transmembrane region" description="Helical" evidence="13">
    <location>
        <begin position="304"/>
        <end position="328"/>
    </location>
</feature>
<dbReference type="VEuPathDB" id="VectorBase:AFAF019739"/>
<keyword evidence="9 13" id="KW-0472">Membrane</keyword>
<feature type="chain" id="PRO_5008133675" description="Dystroglycan-type cadherin-like domain-containing protein" evidence="14">
    <location>
        <begin position="22"/>
        <end position="424"/>
    </location>
</feature>
<dbReference type="PANTHER" id="PTHR10132">
    <property type="entry name" value="ALPHA-/EPSILON-SARCOGLYCAN FAMILY MEMBER"/>
    <property type="match status" value="1"/>
</dbReference>
<evidence type="ECO:0000259" key="15">
    <source>
        <dbReference type="SMART" id="SM00736"/>
    </source>
</evidence>
<organism evidence="16 17">
    <name type="scientific">Anopheles farauti</name>
    <dbReference type="NCBI Taxonomy" id="69004"/>
    <lineage>
        <taxon>Eukaryota</taxon>
        <taxon>Metazoa</taxon>
        <taxon>Ecdysozoa</taxon>
        <taxon>Arthropoda</taxon>
        <taxon>Hexapoda</taxon>
        <taxon>Insecta</taxon>
        <taxon>Pterygota</taxon>
        <taxon>Neoptera</taxon>
        <taxon>Endopterygota</taxon>
        <taxon>Diptera</taxon>
        <taxon>Nematocera</taxon>
        <taxon>Culicoidea</taxon>
        <taxon>Culicidae</taxon>
        <taxon>Anophelinae</taxon>
        <taxon>Anopheles</taxon>
    </lineage>
</organism>
<dbReference type="EnsemblMetazoa" id="AFAF019739-RA">
    <property type="protein sequence ID" value="AFAF019739-PA"/>
    <property type="gene ID" value="AFAF019739"/>
</dbReference>